<evidence type="ECO:0000313" key="8">
    <source>
        <dbReference type="EMBL" id="PVE47701.1"/>
    </source>
</evidence>
<keyword evidence="9" id="KW-1185">Reference proteome</keyword>
<dbReference type="AlphaFoldDB" id="A0A2T7USZ3"/>
<dbReference type="SMART" id="SM00833">
    <property type="entry name" value="CobW_C"/>
    <property type="match status" value="1"/>
</dbReference>
<keyword evidence="3" id="KW-0143">Chaperone</keyword>
<dbReference type="GO" id="GO:0000166">
    <property type="term" value="F:nucleotide binding"/>
    <property type="evidence" value="ECO:0007669"/>
    <property type="project" value="UniProtKB-KW"/>
</dbReference>
<evidence type="ECO:0000256" key="2">
    <source>
        <dbReference type="ARBA" id="ARBA00022801"/>
    </source>
</evidence>
<evidence type="ECO:0000256" key="1">
    <source>
        <dbReference type="ARBA" id="ARBA00022741"/>
    </source>
</evidence>
<comment type="similarity">
    <text evidence="4">Belongs to the SIMIBI class G3E GTPase family. ZNG1 subfamily.</text>
</comment>
<dbReference type="RefSeq" id="WP_107751073.1">
    <property type="nucleotide sequence ID" value="NZ_QBKF01000003.1"/>
</dbReference>
<dbReference type="PANTHER" id="PTHR13748">
    <property type="entry name" value="COBW-RELATED"/>
    <property type="match status" value="1"/>
</dbReference>
<dbReference type="InterPro" id="IPR036627">
    <property type="entry name" value="CobW-likC_sf"/>
</dbReference>
<gene>
    <name evidence="8" type="ORF">DDE23_09665</name>
</gene>
<reference evidence="8 9" key="1">
    <citation type="journal article" date="2011" name="Syst. Appl. Microbiol.">
        <title>Defluviimonas denitrificans gen. nov., sp. nov., and Pararhodobacter aggregans gen. nov., sp. nov., non-phototrophic Rhodobacteraceae from the biofilter of a marine aquaculture.</title>
        <authorList>
            <person name="Foesel B.U."/>
            <person name="Drake H.L."/>
            <person name="Schramm A."/>
        </authorList>
    </citation>
    <scope>NUCLEOTIDE SEQUENCE [LARGE SCALE GENOMIC DNA]</scope>
    <source>
        <strain evidence="8 9">D1-19</strain>
    </source>
</reference>
<evidence type="ECO:0000256" key="4">
    <source>
        <dbReference type="ARBA" id="ARBA00034320"/>
    </source>
</evidence>
<dbReference type="InterPro" id="IPR011629">
    <property type="entry name" value="CobW-like_C"/>
</dbReference>
<dbReference type="Pfam" id="PF07683">
    <property type="entry name" value="CobW_C"/>
    <property type="match status" value="1"/>
</dbReference>
<dbReference type="Gene3D" id="3.40.50.300">
    <property type="entry name" value="P-loop containing nucleotide triphosphate hydrolases"/>
    <property type="match status" value="1"/>
</dbReference>
<dbReference type="Gene3D" id="3.30.1220.10">
    <property type="entry name" value="CobW-like, C-terminal domain"/>
    <property type="match status" value="1"/>
</dbReference>
<dbReference type="CDD" id="cd03112">
    <property type="entry name" value="CobW-like"/>
    <property type="match status" value="1"/>
</dbReference>
<keyword evidence="1" id="KW-0547">Nucleotide-binding</keyword>
<comment type="caution">
    <text evidence="8">The sequence shown here is derived from an EMBL/GenBank/DDBJ whole genome shotgun (WGS) entry which is preliminary data.</text>
</comment>
<proteinExistence type="inferred from homology"/>
<dbReference type="PANTHER" id="PTHR13748:SF62">
    <property type="entry name" value="COBW DOMAIN-CONTAINING PROTEIN"/>
    <property type="match status" value="1"/>
</dbReference>
<sequence length="305" mass="32684">MTNSAPVPVLVVTGFLGAGKTTFINRLLSSGERRIAAIVNDFGAINIDVAMIEGQVDTVIGLENGCICCSLQGDLLRALKQVLEHEPEAIVIEASGVSDPRGIVQTLSDPVLWADVRLDCTLSIVDVEDLAETPARFDDPVWRAQLRGSDFAILGKAGDADLSALMLRLGAEFRLRSFDARDALPVDLLFSGQGKAPSPVEGAPIQDAARFVALEWVSGGSLPFTGFQRLMETLAPALYRAKGFVSLVERPGAPVLFQMVGRRATFEPATGRDPGCRLVLIGDRAAFDPEAARARLSDLVERQEA</sequence>
<organism evidence="8 9">
    <name type="scientific">Pararhodobacter aggregans</name>
    <dbReference type="NCBI Taxonomy" id="404875"/>
    <lineage>
        <taxon>Bacteria</taxon>
        <taxon>Pseudomonadati</taxon>
        <taxon>Pseudomonadota</taxon>
        <taxon>Alphaproteobacteria</taxon>
        <taxon>Rhodobacterales</taxon>
        <taxon>Paracoccaceae</taxon>
        <taxon>Pararhodobacter</taxon>
    </lineage>
</organism>
<dbReference type="InterPro" id="IPR027417">
    <property type="entry name" value="P-loop_NTPase"/>
</dbReference>
<dbReference type="OrthoDB" id="9808822at2"/>
<evidence type="ECO:0000256" key="5">
    <source>
        <dbReference type="ARBA" id="ARBA00045658"/>
    </source>
</evidence>
<accession>A0A2T7USZ3</accession>
<dbReference type="InterPro" id="IPR003495">
    <property type="entry name" value="CobW/HypB/UreG_nucleotide-bd"/>
</dbReference>
<dbReference type="InterPro" id="IPR051316">
    <property type="entry name" value="Zinc-reg_GTPase_activator"/>
</dbReference>
<evidence type="ECO:0000256" key="6">
    <source>
        <dbReference type="ARBA" id="ARBA00049117"/>
    </source>
</evidence>
<dbReference type="SUPFAM" id="SSF52540">
    <property type="entry name" value="P-loop containing nucleoside triphosphate hydrolases"/>
    <property type="match status" value="1"/>
</dbReference>
<comment type="catalytic activity">
    <reaction evidence="6">
        <text>GTP + H2O = GDP + phosphate + H(+)</text>
        <dbReference type="Rhea" id="RHEA:19669"/>
        <dbReference type="ChEBI" id="CHEBI:15377"/>
        <dbReference type="ChEBI" id="CHEBI:15378"/>
        <dbReference type="ChEBI" id="CHEBI:37565"/>
        <dbReference type="ChEBI" id="CHEBI:43474"/>
        <dbReference type="ChEBI" id="CHEBI:58189"/>
    </reaction>
    <physiologicalReaction direction="left-to-right" evidence="6">
        <dbReference type="Rhea" id="RHEA:19670"/>
    </physiologicalReaction>
</comment>
<comment type="function">
    <text evidence="5">Zinc chaperone that directly transfers zinc cofactor to target proteins, thereby activating them. Zinc is transferred from the CXCC motif in the GTPase domain to the zinc binding site in target proteins in a process requiring GTP hydrolysis.</text>
</comment>
<evidence type="ECO:0000256" key="3">
    <source>
        <dbReference type="ARBA" id="ARBA00023186"/>
    </source>
</evidence>
<keyword evidence="2" id="KW-0378">Hydrolase</keyword>
<dbReference type="GO" id="GO:0005737">
    <property type="term" value="C:cytoplasm"/>
    <property type="evidence" value="ECO:0007669"/>
    <property type="project" value="TreeGrafter"/>
</dbReference>
<dbReference type="SUPFAM" id="SSF90002">
    <property type="entry name" value="Hypothetical protein YjiA, C-terminal domain"/>
    <property type="match status" value="1"/>
</dbReference>
<name>A0A2T7USZ3_9RHOB</name>
<dbReference type="EMBL" id="QDDR01000004">
    <property type="protein sequence ID" value="PVE47701.1"/>
    <property type="molecule type" value="Genomic_DNA"/>
</dbReference>
<feature type="domain" description="CobW C-terminal" evidence="7">
    <location>
        <begin position="211"/>
        <end position="300"/>
    </location>
</feature>
<dbReference type="GO" id="GO:0016787">
    <property type="term" value="F:hydrolase activity"/>
    <property type="evidence" value="ECO:0007669"/>
    <property type="project" value="UniProtKB-KW"/>
</dbReference>
<evidence type="ECO:0000259" key="7">
    <source>
        <dbReference type="SMART" id="SM00833"/>
    </source>
</evidence>
<evidence type="ECO:0000313" key="9">
    <source>
        <dbReference type="Proteomes" id="UP000244810"/>
    </source>
</evidence>
<dbReference type="Pfam" id="PF02492">
    <property type="entry name" value="cobW"/>
    <property type="match status" value="1"/>
</dbReference>
<protein>
    <submittedName>
        <fullName evidence="8">GTP-binding protein</fullName>
    </submittedName>
</protein>
<dbReference type="Proteomes" id="UP000244810">
    <property type="component" value="Unassembled WGS sequence"/>
</dbReference>